<feature type="region of interest" description="Disordered" evidence="1">
    <location>
        <begin position="525"/>
        <end position="552"/>
    </location>
</feature>
<dbReference type="AlphaFoldDB" id="A0AAV7WIG3"/>
<comment type="caution">
    <text evidence="2">The sequence shown here is derived from an EMBL/GenBank/DDBJ whole genome shotgun (WGS) entry which is preliminary data.</text>
</comment>
<proteinExistence type="predicted"/>
<protein>
    <submittedName>
        <fullName evidence="2">Uncharacterized protein</fullName>
    </submittedName>
</protein>
<keyword evidence="3" id="KW-1185">Reference proteome</keyword>
<organism evidence="2 3">
    <name type="scientific">Pleurodeles waltl</name>
    <name type="common">Iberian ribbed newt</name>
    <dbReference type="NCBI Taxonomy" id="8319"/>
    <lineage>
        <taxon>Eukaryota</taxon>
        <taxon>Metazoa</taxon>
        <taxon>Chordata</taxon>
        <taxon>Craniata</taxon>
        <taxon>Vertebrata</taxon>
        <taxon>Euteleostomi</taxon>
        <taxon>Amphibia</taxon>
        <taxon>Batrachia</taxon>
        <taxon>Caudata</taxon>
        <taxon>Salamandroidea</taxon>
        <taxon>Salamandridae</taxon>
        <taxon>Pleurodelinae</taxon>
        <taxon>Pleurodeles</taxon>
    </lineage>
</organism>
<feature type="region of interest" description="Disordered" evidence="1">
    <location>
        <begin position="264"/>
        <end position="288"/>
    </location>
</feature>
<feature type="region of interest" description="Disordered" evidence="1">
    <location>
        <begin position="101"/>
        <end position="125"/>
    </location>
</feature>
<dbReference type="Proteomes" id="UP001066276">
    <property type="component" value="Chromosome 1_2"/>
</dbReference>
<gene>
    <name evidence="2" type="ORF">NDU88_007172</name>
</gene>
<evidence type="ECO:0000256" key="1">
    <source>
        <dbReference type="SAM" id="MobiDB-lite"/>
    </source>
</evidence>
<name>A0AAV7WIG3_PLEWA</name>
<evidence type="ECO:0000313" key="2">
    <source>
        <dbReference type="EMBL" id="KAJ1211824.1"/>
    </source>
</evidence>
<dbReference type="EMBL" id="JANPWB010000002">
    <property type="protein sequence ID" value="KAJ1211824.1"/>
    <property type="molecule type" value="Genomic_DNA"/>
</dbReference>
<evidence type="ECO:0000313" key="3">
    <source>
        <dbReference type="Proteomes" id="UP001066276"/>
    </source>
</evidence>
<accession>A0AAV7WIG3</accession>
<sequence length="552" mass="59281">MFAARTQRTELSCPVSIPRSLLHPVVRTGVWPQGELALPTPRPRQSALSGQALPGTAQAPTDAGCSRWPGSSWHCPGPDRRWLLSVARLFLALPRPRPRQAALSGQALPGTAQTPTKAGCSRWPGSSWHCPGPDRRWLLSVARLFLALPRPRPTLAALGGQALPGTAQTPTKAGCSQWPNTFWHCPGPDQGRLLSVARLFLALPTPRPRQAALGGQALPGTAQAPTDAGCSRWPGSSWHCPDPDQGRLLSVAKHFLALPRPRPRQAALGGQAPSGTAQAPTDAGCSRWPGSSWHCPGPDRRWLLSVARLFLAMPRPRPTLAALGGQALPGTAQTPTKAGCSQWPNTFWHCPGPDRRWLLSVARHCPRPDQGRLLSVARLFLALPPPRPRQAALSGQALVGTAQTPPKTGCSQWPDSSWRCPRPDQGRVLSVARHLWALPRPPPRQAALSGQALPETALAPTKAVCSQWPETSWHCPRHDQDRLLSVARHCPRPDQGRLLSVARLFLALPPPRPRQAALSCQALPTPRPRQAALSGQTLPGAAHAPTKAGCSQ</sequence>
<reference evidence="2" key="1">
    <citation type="journal article" date="2022" name="bioRxiv">
        <title>Sequencing and chromosome-scale assembly of the giantPleurodeles waltlgenome.</title>
        <authorList>
            <person name="Brown T."/>
            <person name="Elewa A."/>
            <person name="Iarovenko S."/>
            <person name="Subramanian E."/>
            <person name="Araus A.J."/>
            <person name="Petzold A."/>
            <person name="Susuki M."/>
            <person name="Suzuki K.-i.T."/>
            <person name="Hayashi T."/>
            <person name="Toyoda A."/>
            <person name="Oliveira C."/>
            <person name="Osipova E."/>
            <person name="Leigh N.D."/>
            <person name="Simon A."/>
            <person name="Yun M.H."/>
        </authorList>
    </citation>
    <scope>NUCLEOTIDE SEQUENCE</scope>
    <source>
        <strain evidence="2">20211129_DDA</strain>
        <tissue evidence="2">Liver</tissue>
    </source>
</reference>
<feature type="region of interest" description="Disordered" evidence="1">
    <location>
        <begin position="36"/>
        <end position="70"/>
    </location>
</feature>